<sequence length="155" mass="17610">MSIQQHLSQWCQTRGLSLADLSQQTGVALAKLQDFQKGNWDPPLSTMSLIAESLNVPESWLHHDPRTLLRLWNESDEDNPELPSTSSPDPLFQRIIQTSRDYQDLFVLLTSLLHHGDPKLIRAAQVNLQSLFKQVRPTTVPWGSRPPGHFEPPND</sequence>
<keyword evidence="3" id="KW-1185">Reference proteome</keyword>
<dbReference type="Gene3D" id="1.10.260.40">
    <property type="entry name" value="lambda repressor-like DNA-binding domains"/>
    <property type="match status" value="1"/>
</dbReference>
<dbReference type="InterPro" id="IPR010982">
    <property type="entry name" value="Lambda_DNA-bd_dom_sf"/>
</dbReference>
<dbReference type="KEGG" id="nall:PP769_17705"/>
<dbReference type="SMART" id="SM00530">
    <property type="entry name" value="HTH_XRE"/>
    <property type="match status" value="1"/>
</dbReference>
<reference evidence="2 3" key="1">
    <citation type="submission" date="2023-01" db="EMBL/GenBank/DDBJ databases">
        <title>Cultivation and genomic characterization of new, ubiquitous marine nitrite-oxidizing bacteria from the Nitrospirales.</title>
        <authorList>
            <person name="Mueller A.J."/>
            <person name="Daebeler A."/>
            <person name="Herbold C.W."/>
            <person name="Kirkegaard R.H."/>
            <person name="Daims H."/>
        </authorList>
    </citation>
    <scope>NUCLEOTIDE SEQUENCE [LARGE SCALE GENOMIC DNA]</scope>
    <source>
        <strain evidence="2 3">VA</strain>
    </source>
</reference>
<evidence type="ECO:0000313" key="2">
    <source>
        <dbReference type="EMBL" id="WNM57783.1"/>
    </source>
</evidence>
<proteinExistence type="predicted"/>
<evidence type="ECO:0000259" key="1">
    <source>
        <dbReference type="PROSITE" id="PS50943"/>
    </source>
</evidence>
<organism evidence="2 3">
    <name type="scientific">Candidatus Nitrospira allomarina</name>
    <dbReference type="NCBI Taxonomy" id="3020900"/>
    <lineage>
        <taxon>Bacteria</taxon>
        <taxon>Pseudomonadati</taxon>
        <taxon>Nitrospirota</taxon>
        <taxon>Nitrospiria</taxon>
        <taxon>Nitrospirales</taxon>
        <taxon>Nitrospiraceae</taxon>
        <taxon>Nitrospira</taxon>
    </lineage>
</organism>
<accession>A0AA96GFB2</accession>
<feature type="domain" description="HTH cro/C1-type" evidence="1">
    <location>
        <begin position="7"/>
        <end position="61"/>
    </location>
</feature>
<dbReference type="AlphaFoldDB" id="A0AA96GFB2"/>
<dbReference type="InterPro" id="IPR001387">
    <property type="entry name" value="Cro/C1-type_HTH"/>
</dbReference>
<protein>
    <submittedName>
        <fullName evidence="2">Helix-turn-helix transcriptional regulator</fullName>
    </submittedName>
</protein>
<dbReference type="Proteomes" id="UP001302719">
    <property type="component" value="Chromosome"/>
</dbReference>
<dbReference type="GO" id="GO:0003677">
    <property type="term" value="F:DNA binding"/>
    <property type="evidence" value="ECO:0007669"/>
    <property type="project" value="InterPro"/>
</dbReference>
<dbReference type="SUPFAM" id="SSF47413">
    <property type="entry name" value="lambda repressor-like DNA-binding domains"/>
    <property type="match status" value="1"/>
</dbReference>
<dbReference type="PROSITE" id="PS50943">
    <property type="entry name" value="HTH_CROC1"/>
    <property type="match status" value="1"/>
</dbReference>
<dbReference type="RefSeq" id="WP_312642699.1">
    <property type="nucleotide sequence ID" value="NZ_CP116967.1"/>
</dbReference>
<gene>
    <name evidence="2" type="ORF">PP769_17705</name>
</gene>
<name>A0AA96GFB2_9BACT</name>
<evidence type="ECO:0000313" key="3">
    <source>
        <dbReference type="Proteomes" id="UP001302719"/>
    </source>
</evidence>
<dbReference type="EMBL" id="CP116967">
    <property type="protein sequence ID" value="WNM57783.1"/>
    <property type="molecule type" value="Genomic_DNA"/>
</dbReference>
<dbReference type="CDD" id="cd00093">
    <property type="entry name" value="HTH_XRE"/>
    <property type="match status" value="1"/>
</dbReference>